<keyword evidence="5" id="KW-1185">Reference proteome</keyword>
<name>A0A6G8B134_9LACO</name>
<accession>A0A6G8B134</accession>
<dbReference type="EMBL" id="CP049888">
    <property type="protein sequence ID" value="QIL51018.1"/>
    <property type="molecule type" value="Genomic_DNA"/>
</dbReference>
<dbReference type="GO" id="GO:0046166">
    <property type="term" value="P:glyceraldehyde-3-phosphate biosynthetic process"/>
    <property type="evidence" value="ECO:0007669"/>
    <property type="project" value="TreeGrafter"/>
</dbReference>
<dbReference type="InterPro" id="IPR035990">
    <property type="entry name" value="TIM_sf"/>
</dbReference>
<dbReference type="GO" id="GO:0005829">
    <property type="term" value="C:cytosol"/>
    <property type="evidence" value="ECO:0007669"/>
    <property type="project" value="TreeGrafter"/>
</dbReference>
<comment type="catalytic activity">
    <reaction evidence="3">
        <text>D-glyceraldehyde 3-phosphate = dihydroxyacetone phosphate</text>
        <dbReference type="Rhea" id="RHEA:18585"/>
        <dbReference type="ChEBI" id="CHEBI:57642"/>
        <dbReference type="ChEBI" id="CHEBI:59776"/>
        <dbReference type="EC" id="5.3.1.1"/>
    </reaction>
</comment>
<comment type="pathway">
    <text evidence="3">Carbohydrate biosynthesis; gluconeogenesis.</text>
</comment>
<evidence type="ECO:0000256" key="2">
    <source>
        <dbReference type="ARBA" id="ARBA00023235"/>
    </source>
</evidence>
<keyword evidence="3" id="KW-0312">Gluconeogenesis</keyword>
<dbReference type="GO" id="GO:0006094">
    <property type="term" value="P:gluconeogenesis"/>
    <property type="evidence" value="ECO:0007669"/>
    <property type="project" value="UniProtKB-UniPathway"/>
</dbReference>
<dbReference type="GO" id="GO:0004807">
    <property type="term" value="F:triose-phosphate isomerase activity"/>
    <property type="evidence" value="ECO:0007669"/>
    <property type="project" value="UniProtKB-UniRule"/>
</dbReference>
<dbReference type="RefSeq" id="WP_166011190.1">
    <property type="nucleotide sequence ID" value="NZ_CP049888.1"/>
</dbReference>
<reference evidence="4 5" key="1">
    <citation type="submission" date="2020-03" db="EMBL/GenBank/DDBJ databases">
        <title>Weissella sp. nov., isolated from Cybister lewisianus.</title>
        <authorList>
            <person name="Hyun D.-W."/>
            <person name="Bae J.-W."/>
        </authorList>
    </citation>
    <scope>NUCLEOTIDE SEQUENCE [LARGE SCALE GENOMIC DNA]</scope>
    <source>
        <strain evidence="4 5">HDW19</strain>
    </source>
</reference>
<protein>
    <recommendedName>
        <fullName evidence="3">Triosephosphate isomerase</fullName>
        <ecNumber evidence="3">5.3.1.1</ecNumber>
    </recommendedName>
</protein>
<comment type="similarity">
    <text evidence="1 3">Belongs to the triosephosphate isomerase family.</text>
</comment>
<keyword evidence="2 3" id="KW-0413">Isomerase</keyword>
<dbReference type="PANTHER" id="PTHR21139">
    <property type="entry name" value="TRIOSEPHOSPHATE ISOMERASE"/>
    <property type="match status" value="1"/>
</dbReference>
<proteinExistence type="inferred from homology"/>
<comment type="pathway">
    <text evidence="3">Carbohydrate degradation; glycolysis; D-glyceraldehyde 3-phosphate from glycerone phosphate: step 1/1.</text>
</comment>
<dbReference type="InterPro" id="IPR020861">
    <property type="entry name" value="Triosephosphate_isomerase_AS"/>
</dbReference>
<comment type="subcellular location">
    <subcellularLocation>
        <location evidence="3">Cytoplasm</location>
    </subcellularLocation>
</comment>
<dbReference type="PANTHER" id="PTHR21139:SF42">
    <property type="entry name" value="TRIOSEPHOSPHATE ISOMERASE"/>
    <property type="match status" value="1"/>
</dbReference>
<evidence type="ECO:0000313" key="4">
    <source>
        <dbReference type="EMBL" id="QIL51018.1"/>
    </source>
</evidence>
<dbReference type="Gene3D" id="3.20.20.70">
    <property type="entry name" value="Aldolase class I"/>
    <property type="match status" value="1"/>
</dbReference>
<dbReference type="InterPro" id="IPR013785">
    <property type="entry name" value="Aldolase_TIM"/>
</dbReference>
<keyword evidence="3" id="KW-0963">Cytoplasm</keyword>
<dbReference type="GO" id="GO:0019563">
    <property type="term" value="P:glycerol catabolic process"/>
    <property type="evidence" value="ECO:0007669"/>
    <property type="project" value="TreeGrafter"/>
</dbReference>
<evidence type="ECO:0000313" key="5">
    <source>
        <dbReference type="Proteomes" id="UP000500741"/>
    </source>
</evidence>
<dbReference type="InterPro" id="IPR000652">
    <property type="entry name" value="Triosephosphate_isomerase"/>
</dbReference>
<evidence type="ECO:0000256" key="3">
    <source>
        <dbReference type="RuleBase" id="RU363013"/>
    </source>
</evidence>
<comment type="subunit">
    <text evidence="3">Homodimer.</text>
</comment>
<dbReference type="SUPFAM" id="SSF51351">
    <property type="entry name" value="Triosephosphate isomerase (TIM)"/>
    <property type="match status" value="1"/>
</dbReference>
<dbReference type="Pfam" id="PF00121">
    <property type="entry name" value="TIM"/>
    <property type="match status" value="1"/>
</dbReference>
<dbReference type="CDD" id="cd00311">
    <property type="entry name" value="TIM"/>
    <property type="match status" value="1"/>
</dbReference>
<dbReference type="PROSITE" id="PS51440">
    <property type="entry name" value="TIM_2"/>
    <property type="match status" value="1"/>
</dbReference>
<dbReference type="KEGG" id="wco:G7084_06735"/>
<organism evidence="4 5">
    <name type="scientific">Weissella coleopterorum</name>
    <dbReference type="NCBI Taxonomy" id="2714949"/>
    <lineage>
        <taxon>Bacteria</taxon>
        <taxon>Bacillati</taxon>
        <taxon>Bacillota</taxon>
        <taxon>Bacilli</taxon>
        <taxon>Lactobacillales</taxon>
        <taxon>Lactobacillaceae</taxon>
        <taxon>Weissella</taxon>
    </lineage>
</organism>
<dbReference type="EC" id="5.3.1.1" evidence="3"/>
<dbReference type="PROSITE" id="PS00171">
    <property type="entry name" value="TIM_1"/>
    <property type="match status" value="1"/>
</dbReference>
<dbReference type="Proteomes" id="UP000500741">
    <property type="component" value="Chromosome"/>
</dbReference>
<dbReference type="UniPathway" id="UPA00138"/>
<dbReference type="GO" id="GO:0006096">
    <property type="term" value="P:glycolytic process"/>
    <property type="evidence" value="ECO:0007669"/>
    <property type="project" value="UniProtKB-UniRule"/>
</dbReference>
<dbReference type="AlphaFoldDB" id="A0A6G8B134"/>
<evidence type="ECO:0000256" key="1">
    <source>
        <dbReference type="ARBA" id="ARBA00007422"/>
    </source>
</evidence>
<gene>
    <name evidence="4" type="ORF">G7084_06735</name>
</gene>
<dbReference type="NCBIfam" id="TIGR00419">
    <property type="entry name" value="tim"/>
    <property type="match status" value="1"/>
</dbReference>
<keyword evidence="3" id="KW-0324">Glycolysis</keyword>
<dbReference type="UniPathway" id="UPA00109">
    <property type="reaction ID" value="UER00189"/>
</dbReference>
<sequence>MEMMNRRPLVIANWKMNKLPSESAAYIQKIENPLKRYPDVIPVLAGQDVLLPAMVEAAKNTAISIGAENMYWQDRGAFTGETSPAALEDLGISYVIIGHSERRNYFRETDEKVNLKAQAALQHNLIPIIAIDEAIKPRDDNDRSHWVVNEVIESLEGIPAEVVKSVIIAYEPTAAIGSGQAMTPALAQFSLRRIRLTLADMYDWDVANAVRIMYGGSVKPENAYELMIQDDIDGVLVGDSALNPDNFIELCQVANRALLTKIRRLDEF</sequence>